<sequence>MTGTLTQTDELTEKRTEIIKVIAADFERTEFARSQLNAHMYYNDMGHLIEEDDDEEEDTLQTTTGLLNKIAEEDGYLHKTEQGGTNRFIIDTGADEDEGDQVTAVTPNEIAQLVAQIADRHGVTINIPEDRLPEWGFVCNRVNGTVGSNVLRIASNPNRYRLTTEGLELVQEELL</sequence>
<evidence type="ECO:0000313" key="2">
    <source>
        <dbReference type="Proteomes" id="UP000011554"/>
    </source>
</evidence>
<protein>
    <submittedName>
        <fullName evidence="1">Uncharacterized protein</fullName>
    </submittedName>
</protein>
<gene>
    <name evidence="1" type="ORF">C481_14543</name>
</gene>
<dbReference type="OrthoDB" id="346097at2157"/>
<accession>M0AL64</accession>
<organism evidence="1 2">
    <name type="scientific">Natrialba asiatica (strain ATCC 700177 / DSM 12278 / JCM 9576 / FERM P-10747 / NBRC 102637 / 172P1)</name>
    <dbReference type="NCBI Taxonomy" id="29540"/>
    <lineage>
        <taxon>Archaea</taxon>
        <taxon>Methanobacteriati</taxon>
        <taxon>Methanobacteriota</taxon>
        <taxon>Stenosarchaea group</taxon>
        <taxon>Halobacteria</taxon>
        <taxon>Halobacteriales</taxon>
        <taxon>Natrialbaceae</taxon>
        <taxon>Natrialba</taxon>
    </lineage>
</organism>
<dbReference type="eggNOG" id="ENOG502N5FS">
    <property type="taxonomic scope" value="Archaea"/>
</dbReference>
<dbReference type="Proteomes" id="UP000011554">
    <property type="component" value="Unassembled WGS sequence"/>
</dbReference>
<keyword evidence="2" id="KW-1185">Reference proteome</keyword>
<reference evidence="1 2" key="1">
    <citation type="journal article" date="2014" name="PLoS Genet.">
        <title>Phylogenetically driven sequencing of extremely halophilic archaea reveals strategies for static and dynamic osmo-response.</title>
        <authorList>
            <person name="Becker E.A."/>
            <person name="Seitzer P.M."/>
            <person name="Tritt A."/>
            <person name="Larsen D."/>
            <person name="Krusor M."/>
            <person name="Yao A.I."/>
            <person name="Wu D."/>
            <person name="Madern D."/>
            <person name="Eisen J.A."/>
            <person name="Darling A.E."/>
            <person name="Facciotti M.T."/>
        </authorList>
    </citation>
    <scope>NUCLEOTIDE SEQUENCE [LARGE SCALE GENOMIC DNA]</scope>
    <source>
        <strain evidence="1 2">DSM 12278</strain>
    </source>
</reference>
<comment type="caution">
    <text evidence="1">The sequence shown here is derived from an EMBL/GenBank/DDBJ whole genome shotgun (WGS) entry which is preliminary data.</text>
</comment>
<dbReference type="RefSeq" id="WP_006109952.1">
    <property type="nucleotide sequence ID" value="NZ_AOIO01000033.1"/>
</dbReference>
<proteinExistence type="predicted"/>
<dbReference type="EMBL" id="AOIO01000033">
    <property type="protein sequence ID" value="ELY99460.1"/>
    <property type="molecule type" value="Genomic_DNA"/>
</dbReference>
<dbReference type="AlphaFoldDB" id="M0AL64"/>
<name>M0AL64_NATA1</name>
<evidence type="ECO:0000313" key="1">
    <source>
        <dbReference type="EMBL" id="ELY99460.1"/>
    </source>
</evidence>